<feature type="region of interest" description="Disordered" evidence="1">
    <location>
        <begin position="96"/>
        <end position="140"/>
    </location>
</feature>
<evidence type="ECO:0000256" key="1">
    <source>
        <dbReference type="SAM" id="MobiDB-lite"/>
    </source>
</evidence>
<dbReference type="AlphaFoldDB" id="A0A9K3LWH8"/>
<evidence type="ECO:0000256" key="2">
    <source>
        <dbReference type="SAM" id="SignalP"/>
    </source>
</evidence>
<feature type="region of interest" description="Disordered" evidence="1">
    <location>
        <begin position="27"/>
        <end position="55"/>
    </location>
</feature>
<keyword evidence="4" id="KW-1185">Reference proteome</keyword>
<reference evidence="3" key="2">
    <citation type="submission" date="2021-04" db="EMBL/GenBank/DDBJ databases">
        <authorList>
            <person name="Podell S."/>
        </authorList>
    </citation>
    <scope>NUCLEOTIDE SEQUENCE</scope>
    <source>
        <strain evidence="3">Hildebrandi</strain>
    </source>
</reference>
<dbReference type="EMBL" id="JAGRRH010000006">
    <property type="protein sequence ID" value="KAG7369412.1"/>
    <property type="molecule type" value="Genomic_DNA"/>
</dbReference>
<reference evidence="3" key="1">
    <citation type="journal article" date="2021" name="Sci. Rep.">
        <title>Diploid genomic architecture of Nitzschia inconspicua, an elite biomass production diatom.</title>
        <authorList>
            <person name="Oliver A."/>
            <person name="Podell S."/>
            <person name="Pinowska A."/>
            <person name="Traller J.C."/>
            <person name="Smith S.R."/>
            <person name="McClure R."/>
            <person name="Beliaev A."/>
            <person name="Bohutskyi P."/>
            <person name="Hill E.A."/>
            <person name="Rabines A."/>
            <person name="Zheng H."/>
            <person name="Allen L.Z."/>
            <person name="Kuo A."/>
            <person name="Grigoriev I.V."/>
            <person name="Allen A.E."/>
            <person name="Hazlebeck D."/>
            <person name="Allen E.E."/>
        </authorList>
    </citation>
    <scope>NUCLEOTIDE SEQUENCE</scope>
    <source>
        <strain evidence="3">Hildebrandi</strain>
    </source>
</reference>
<proteinExistence type="predicted"/>
<feature type="compositionally biased region" description="Polar residues" evidence="1">
    <location>
        <begin position="40"/>
        <end position="55"/>
    </location>
</feature>
<dbReference type="GO" id="GO:0032259">
    <property type="term" value="P:methylation"/>
    <property type="evidence" value="ECO:0007669"/>
    <property type="project" value="UniProtKB-KW"/>
</dbReference>
<feature type="compositionally biased region" description="Low complexity" evidence="1">
    <location>
        <begin position="30"/>
        <end position="39"/>
    </location>
</feature>
<dbReference type="CDD" id="cd02440">
    <property type="entry name" value="AdoMet_MTases"/>
    <property type="match status" value="1"/>
</dbReference>
<accession>A0A9K3LWH8</accession>
<keyword evidence="3" id="KW-0808">Transferase</keyword>
<feature type="chain" id="PRO_5039919474" evidence="2">
    <location>
        <begin position="22"/>
        <end position="366"/>
    </location>
</feature>
<keyword evidence="2" id="KW-0732">Signal</keyword>
<protein>
    <submittedName>
        <fullName evidence="3">Methyltransferase domain containing protein</fullName>
    </submittedName>
</protein>
<dbReference type="GO" id="GO:0008168">
    <property type="term" value="F:methyltransferase activity"/>
    <property type="evidence" value="ECO:0007669"/>
    <property type="project" value="UniProtKB-KW"/>
</dbReference>
<evidence type="ECO:0000313" key="3">
    <source>
        <dbReference type="EMBL" id="KAG7369412.1"/>
    </source>
</evidence>
<comment type="caution">
    <text evidence="3">The sequence shown here is derived from an EMBL/GenBank/DDBJ whole genome shotgun (WGS) entry which is preliminary data.</text>
</comment>
<sequence length="366" mass="41213">MTLLITVVVAVAVVCVGDSLGLQQPLVKHTTTTSSSSSSPLNQKRIQSHSQWNWNDGNLEPSYNRRLFLTIPAPAAAAAAVFGTIANPSIAMEVSDADPSIGSFPEFMTPTQYQQQQQQQQQQQEDDYEKEQKTERPFKSAAYSKKEYTNSIVASRDTNISPLEVYDTLKSRLIPQQQLQQQPYQQLHGNADPTMTSLRPPRRALDVGAGAGVSTQVIYEMGYTEIDAVDWSGDAWQKNVVEEGYCPSSVHFYQMDDERFVQKYFSKIKNRYDVIAFNFAVNPDKAVHFATTMLNDNGVLLAPVNVNQDYWLKQTYQLMDATGRIIWSANDVGAWSVQFQPDVTQDTCQGVWCAPFNGFQKMRQQY</sequence>
<feature type="compositionally biased region" description="Low complexity" evidence="1">
    <location>
        <begin position="111"/>
        <end position="123"/>
    </location>
</feature>
<feature type="signal peptide" evidence="2">
    <location>
        <begin position="1"/>
        <end position="21"/>
    </location>
</feature>
<name>A0A9K3LWH8_9STRA</name>
<keyword evidence="3" id="KW-0489">Methyltransferase</keyword>
<feature type="compositionally biased region" description="Basic and acidic residues" evidence="1">
    <location>
        <begin position="130"/>
        <end position="140"/>
    </location>
</feature>
<gene>
    <name evidence="3" type="ORF">IV203_032155</name>
</gene>
<organism evidence="3 4">
    <name type="scientific">Nitzschia inconspicua</name>
    <dbReference type="NCBI Taxonomy" id="303405"/>
    <lineage>
        <taxon>Eukaryota</taxon>
        <taxon>Sar</taxon>
        <taxon>Stramenopiles</taxon>
        <taxon>Ochrophyta</taxon>
        <taxon>Bacillariophyta</taxon>
        <taxon>Bacillariophyceae</taxon>
        <taxon>Bacillariophycidae</taxon>
        <taxon>Bacillariales</taxon>
        <taxon>Bacillariaceae</taxon>
        <taxon>Nitzschia</taxon>
    </lineage>
</organism>
<evidence type="ECO:0000313" key="4">
    <source>
        <dbReference type="Proteomes" id="UP000693970"/>
    </source>
</evidence>
<dbReference type="OrthoDB" id="41797at2759"/>
<dbReference type="Proteomes" id="UP000693970">
    <property type="component" value="Unassembled WGS sequence"/>
</dbReference>